<dbReference type="InterPro" id="IPR036013">
    <property type="entry name" value="Band_7/SPFH_dom_sf"/>
</dbReference>
<dbReference type="SMART" id="SM00244">
    <property type="entry name" value="PHB"/>
    <property type="match status" value="1"/>
</dbReference>
<dbReference type="GO" id="GO:0003677">
    <property type="term" value="F:DNA binding"/>
    <property type="evidence" value="ECO:0007669"/>
    <property type="project" value="InterPro"/>
</dbReference>
<evidence type="ECO:0000256" key="5">
    <source>
        <dbReference type="ARBA" id="ARBA00022833"/>
    </source>
</evidence>
<dbReference type="InterPro" id="IPR003656">
    <property type="entry name" value="Znf_BED"/>
</dbReference>
<evidence type="ECO:0000313" key="9">
    <source>
        <dbReference type="EMBL" id="KYQ53319.1"/>
    </source>
</evidence>
<dbReference type="GO" id="GO:0005739">
    <property type="term" value="C:mitochondrion"/>
    <property type="evidence" value="ECO:0007669"/>
    <property type="project" value="UniProtKB-SubCell"/>
</dbReference>
<dbReference type="SUPFAM" id="SSF117892">
    <property type="entry name" value="Band 7/SPFH domain"/>
    <property type="match status" value="1"/>
</dbReference>
<dbReference type="Pfam" id="PF16200">
    <property type="entry name" value="Band_7_C"/>
    <property type="match status" value="1"/>
</dbReference>
<feature type="compositionally biased region" description="Polar residues" evidence="7">
    <location>
        <begin position="500"/>
        <end position="513"/>
    </location>
</feature>
<accession>A0A151WZM2</accession>
<sequence length="545" mass="61669">LVKAHPDKLTEEEKKEVKFYWTWDYFTLKNDTEATCVICKLTIRYSRATCLRKHLNRIHKIFDPSSDGINNENTRSNETTFNQCNEKLLHHWTWDHFTLKDDTEATCVICKVTIGCLSVSNLKGHLNGIHRDTTLRRLKYPEDNSSNSSNLSNNCQFNKKMYKRTVFGSAMILARNLGFVKDHVFASVGNKLFSSVTQNSRYKPLNPINTIIMFVPQQQAWIVERMGKFHKILEPGLNVLLPVIDRVKYVQVLKELAIDVPQQSAVTSDNVTLNIDAVLYLRITDPYLASYGVEDAEFAVIQVAQTTMRSELGKISLDKVFREREELNVSIVESINKASSAWGITCLRYEIRDVKLPSRVQEAMQMQVEAERKKRATILESEGIREAEINVAEGKRLARILASEAARQEQINKATGEAAAVVTVAEARAKGLQIVANALGVADGKNAAALSVAEQYVNAFNKLAKVNNTLILPSNVGDVPTFVAQAMAIYKQVMPKHNNNEQTKQVTSNQSNVHMEDSDETFEYFSDKEEAEKHRKTEEQKPRIL</sequence>
<organism evidence="9 10">
    <name type="scientific">Mycetomoellerius zeteki</name>
    <dbReference type="NCBI Taxonomy" id="64791"/>
    <lineage>
        <taxon>Eukaryota</taxon>
        <taxon>Metazoa</taxon>
        <taxon>Ecdysozoa</taxon>
        <taxon>Arthropoda</taxon>
        <taxon>Hexapoda</taxon>
        <taxon>Insecta</taxon>
        <taxon>Pterygota</taxon>
        <taxon>Neoptera</taxon>
        <taxon>Endopterygota</taxon>
        <taxon>Hymenoptera</taxon>
        <taxon>Apocrita</taxon>
        <taxon>Aculeata</taxon>
        <taxon>Formicoidea</taxon>
        <taxon>Formicidae</taxon>
        <taxon>Myrmicinae</taxon>
        <taxon>Mycetomoellerius</taxon>
    </lineage>
</organism>
<dbReference type="FunFam" id="3.30.479.30:FF:000008">
    <property type="entry name" value="Stomatin-like protein 2, mitochondrial"/>
    <property type="match status" value="1"/>
</dbReference>
<dbReference type="Pfam" id="PF01145">
    <property type="entry name" value="Band_7"/>
    <property type="match status" value="1"/>
</dbReference>
<dbReference type="AlphaFoldDB" id="A0A151WZM2"/>
<keyword evidence="10" id="KW-1185">Reference proteome</keyword>
<dbReference type="InterPro" id="IPR032435">
    <property type="entry name" value="STML2-like_C"/>
</dbReference>
<proteinExistence type="inferred from homology"/>
<evidence type="ECO:0000256" key="1">
    <source>
        <dbReference type="ARBA" id="ARBA00004173"/>
    </source>
</evidence>
<feature type="compositionally biased region" description="Basic and acidic residues" evidence="7">
    <location>
        <begin position="525"/>
        <end position="545"/>
    </location>
</feature>
<dbReference type="PANTHER" id="PTHR43327">
    <property type="entry name" value="STOMATIN-LIKE PROTEIN 2, MITOCHONDRIAL"/>
    <property type="match status" value="1"/>
</dbReference>
<dbReference type="EMBL" id="KQ982636">
    <property type="protein sequence ID" value="KYQ53319.1"/>
    <property type="molecule type" value="Genomic_DNA"/>
</dbReference>
<feature type="region of interest" description="Disordered" evidence="7">
    <location>
        <begin position="496"/>
        <end position="545"/>
    </location>
</feature>
<keyword evidence="3" id="KW-0479">Metal-binding</keyword>
<gene>
    <name evidence="9" type="ORF">ALC60_07556</name>
</gene>
<dbReference type="InterPro" id="IPR001107">
    <property type="entry name" value="Band_7"/>
</dbReference>
<evidence type="ECO:0000256" key="3">
    <source>
        <dbReference type="ARBA" id="ARBA00022723"/>
    </source>
</evidence>
<evidence type="ECO:0000256" key="7">
    <source>
        <dbReference type="SAM" id="MobiDB-lite"/>
    </source>
</evidence>
<dbReference type="PRINTS" id="PR00721">
    <property type="entry name" value="STOMATIN"/>
</dbReference>
<evidence type="ECO:0000256" key="4">
    <source>
        <dbReference type="ARBA" id="ARBA00022771"/>
    </source>
</evidence>
<reference evidence="9 10" key="1">
    <citation type="submission" date="2015-09" db="EMBL/GenBank/DDBJ databases">
        <title>Trachymyrmex zeteki WGS genome.</title>
        <authorList>
            <person name="Nygaard S."/>
            <person name="Hu H."/>
            <person name="Boomsma J."/>
            <person name="Zhang G."/>
        </authorList>
    </citation>
    <scope>NUCLEOTIDE SEQUENCE [LARGE SCALE GENOMIC DNA]</scope>
    <source>
        <strain evidence="9">Tzet28-1</strain>
        <tissue evidence="9">Whole body</tissue>
    </source>
</reference>
<keyword evidence="4" id="KW-0863">Zinc-finger</keyword>
<dbReference type="Proteomes" id="UP000075809">
    <property type="component" value="Unassembled WGS sequence"/>
</dbReference>
<dbReference type="SMART" id="SM00614">
    <property type="entry name" value="ZnF_BED"/>
    <property type="match status" value="2"/>
</dbReference>
<keyword evidence="6" id="KW-0496">Mitochondrion</keyword>
<comment type="similarity">
    <text evidence="2">Belongs to the band 7/mec-2 family.</text>
</comment>
<evidence type="ECO:0000256" key="2">
    <source>
        <dbReference type="ARBA" id="ARBA00008164"/>
    </source>
</evidence>
<dbReference type="CDD" id="cd08829">
    <property type="entry name" value="SPFH_paraslipin"/>
    <property type="match status" value="1"/>
</dbReference>
<dbReference type="GO" id="GO:0008270">
    <property type="term" value="F:zinc ion binding"/>
    <property type="evidence" value="ECO:0007669"/>
    <property type="project" value="UniProtKB-KW"/>
</dbReference>
<dbReference type="GO" id="GO:0016020">
    <property type="term" value="C:membrane"/>
    <property type="evidence" value="ECO:0007669"/>
    <property type="project" value="InterPro"/>
</dbReference>
<keyword evidence="5" id="KW-0862">Zinc</keyword>
<dbReference type="Gene3D" id="3.30.479.30">
    <property type="entry name" value="Band 7 domain"/>
    <property type="match status" value="1"/>
</dbReference>
<dbReference type="InterPro" id="IPR050710">
    <property type="entry name" value="Band7/mec-2_domain"/>
</dbReference>
<name>A0A151WZM2_9HYME</name>
<dbReference type="GO" id="GO:0007005">
    <property type="term" value="P:mitochondrion organization"/>
    <property type="evidence" value="ECO:0007669"/>
    <property type="project" value="TreeGrafter"/>
</dbReference>
<comment type="subcellular location">
    <subcellularLocation>
        <location evidence="1">Mitochondrion</location>
    </subcellularLocation>
</comment>
<dbReference type="InterPro" id="IPR001972">
    <property type="entry name" value="Stomatin_HflK_fam"/>
</dbReference>
<feature type="non-terminal residue" evidence="9">
    <location>
        <position position="1"/>
    </location>
</feature>
<dbReference type="STRING" id="64791.A0A151WZM2"/>
<dbReference type="PANTHER" id="PTHR43327:SF10">
    <property type="entry name" value="STOMATIN-LIKE PROTEIN 2, MITOCHONDRIAL"/>
    <property type="match status" value="1"/>
</dbReference>
<feature type="domain" description="Band 7" evidence="8">
    <location>
        <begin position="210"/>
        <end position="368"/>
    </location>
</feature>
<evidence type="ECO:0000256" key="6">
    <source>
        <dbReference type="ARBA" id="ARBA00023128"/>
    </source>
</evidence>
<evidence type="ECO:0000259" key="8">
    <source>
        <dbReference type="SMART" id="SM00244"/>
    </source>
</evidence>
<protein>
    <submittedName>
        <fullName evidence="9">Stomatin-like protein 2</fullName>
    </submittedName>
</protein>
<dbReference type="Pfam" id="PF02892">
    <property type="entry name" value="zf-BED"/>
    <property type="match status" value="1"/>
</dbReference>
<evidence type="ECO:0000313" key="10">
    <source>
        <dbReference type="Proteomes" id="UP000075809"/>
    </source>
</evidence>